<keyword evidence="10" id="KW-1185">Reference proteome</keyword>
<dbReference type="KEGG" id="ahal:FTX54_006115"/>
<dbReference type="Gene3D" id="2.70.98.10">
    <property type="match status" value="1"/>
</dbReference>
<feature type="binding site" evidence="8">
    <location>
        <begin position="170"/>
        <end position="172"/>
    </location>
    <ligand>
        <name>beta-D-galactose</name>
        <dbReference type="ChEBI" id="CHEBI:27667"/>
    </ligand>
</feature>
<dbReference type="RefSeq" id="WP_147803107.1">
    <property type="nucleotide sequence ID" value="NZ_CP144914.1"/>
</dbReference>
<dbReference type="Pfam" id="PF01263">
    <property type="entry name" value="Aldose_epim"/>
    <property type="match status" value="1"/>
</dbReference>
<sequence length="330" mass="36791">MEKKAVFQGKDVIEYTIENKNGMKLKALNYGGAITGLYPPTKEEMTNLILSYDDYGLYEMNPYYLGAIIGRTSGRTAEGLANVEGEVFELAKNDGNNHLHGGEKGFARSFFDVEAKQQDLIFRYSSPDGEDGYPGTVDLKVTYTLSDDNQLIIDYQAETDQTTPLNLTNHSYFILNGDTILDHELLLNSEFFYELKEGSLPDKMTNVNDNSHFDFQNAKLLGEVLTKNDPQLNIAGGGIDHPFLLKSGTPAAVLSHPESGRMLNVFTNDSAVVVYTGNQIKEDIKMNGRAGIKHGAVCLETQSIPDHVEDILLRPEDTYKKRTVIQYLKK</sequence>
<proteinExistence type="inferred from homology"/>
<dbReference type="GO" id="GO:0004034">
    <property type="term" value="F:aldose 1-epimerase activity"/>
    <property type="evidence" value="ECO:0007669"/>
    <property type="project" value="UniProtKB-EC"/>
</dbReference>
<dbReference type="EC" id="5.1.3.3" evidence="5"/>
<comment type="similarity">
    <text evidence="2 5">Belongs to the aldose epimerase family.</text>
</comment>
<evidence type="ECO:0000256" key="2">
    <source>
        <dbReference type="ARBA" id="ARBA00006206"/>
    </source>
</evidence>
<protein>
    <recommendedName>
        <fullName evidence="5">Aldose 1-epimerase</fullName>
        <ecNumber evidence="5">5.1.3.3</ecNumber>
    </recommendedName>
</protein>
<reference evidence="9 10" key="1">
    <citation type="submission" date="2024-01" db="EMBL/GenBank/DDBJ databases">
        <title>Complete Genome Sequence of Alkalicoccus halolimnae BZ-SZ-XJ29T, a Moderately Halophilic Bacterium Isolated from a Salt Lake.</title>
        <authorList>
            <person name="Zhao B."/>
        </authorList>
    </citation>
    <scope>NUCLEOTIDE SEQUENCE [LARGE SCALE GENOMIC DNA]</scope>
    <source>
        <strain evidence="9 10">BZ-SZ-XJ29</strain>
    </source>
</reference>
<feature type="active site" description="Proton acceptor" evidence="6">
    <location>
        <position position="300"/>
    </location>
</feature>
<feature type="binding site" evidence="7">
    <location>
        <position position="240"/>
    </location>
    <ligand>
        <name>beta-D-galactose</name>
        <dbReference type="ChEBI" id="CHEBI:27667"/>
    </ligand>
</feature>
<organism evidence="9 10">
    <name type="scientific">Alkalicoccus halolimnae</name>
    <dbReference type="NCBI Taxonomy" id="1667239"/>
    <lineage>
        <taxon>Bacteria</taxon>
        <taxon>Bacillati</taxon>
        <taxon>Bacillota</taxon>
        <taxon>Bacilli</taxon>
        <taxon>Bacillales</taxon>
        <taxon>Bacillaceae</taxon>
        <taxon>Alkalicoccus</taxon>
    </lineage>
</organism>
<dbReference type="GO" id="GO:0006006">
    <property type="term" value="P:glucose metabolic process"/>
    <property type="evidence" value="ECO:0007669"/>
    <property type="project" value="TreeGrafter"/>
</dbReference>
<dbReference type="GO" id="GO:0033499">
    <property type="term" value="P:galactose catabolic process via UDP-galactose, Leloir pathway"/>
    <property type="evidence" value="ECO:0007669"/>
    <property type="project" value="TreeGrafter"/>
</dbReference>
<dbReference type="InterPro" id="IPR047215">
    <property type="entry name" value="Galactose_mutarotase-like"/>
</dbReference>
<name>A0A5C7FH19_9BACI</name>
<comment type="pathway">
    <text evidence="1 5">Carbohydrate metabolism; hexose metabolism.</text>
</comment>
<gene>
    <name evidence="9" type="ORF">FTX54_006115</name>
</gene>
<evidence type="ECO:0000256" key="1">
    <source>
        <dbReference type="ARBA" id="ARBA00005028"/>
    </source>
</evidence>
<evidence type="ECO:0000256" key="4">
    <source>
        <dbReference type="ARBA" id="ARBA00023277"/>
    </source>
</evidence>
<dbReference type="PANTHER" id="PTHR10091:SF0">
    <property type="entry name" value="GALACTOSE MUTAROTASE"/>
    <property type="match status" value="1"/>
</dbReference>
<keyword evidence="3 5" id="KW-0413">Isomerase</keyword>
<evidence type="ECO:0000313" key="9">
    <source>
        <dbReference type="EMBL" id="WWD81121.1"/>
    </source>
</evidence>
<comment type="catalytic activity">
    <reaction evidence="5">
        <text>alpha-D-glucose = beta-D-glucose</text>
        <dbReference type="Rhea" id="RHEA:10264"/>
        <dbReference type="ChEBI" id="CHEBI:15903"/>
        <dbReference type="ChEBI" id="CHEBI:17925"/>
        <dbReference type="EC" id="5.1.3.3"/>
    </reaction>
</comment>
<evidence type="ECO:0000256" key="3">
    <source>
        <dbReference type="ARBA" id="ARBA00023235"/>
    </source>
</evidence>
<evidence type="ECO:0000313" key="10">
    <source>
        <dbReference type="Proteomes" id="UP000321816"/>
    </source>
</evidence>
<dbReference type="GO" id="GO:0030246">
    <property type="term" value="F:carbohydrate binding"/>
    <property type="evidence" value="ECO:0007669"/>
    <property type="project" value="InterPro"/>
</dbReference>
<dbReference type="SUPFAM" id="SSF74650">
    <property type="entry name" value="Galactose mutarotase-like"/>
    <property type="match status" value="1"/>
</dbReference>
<evidence type="ECO:0000256" key="6">
    <source>
        <dbReference type="PIRSR" id="PIRSR005096-1"/>
    </source>
</evidence>
<dbReference type="InterPro" id="IPR014718">
    <property type="entry name" value="GH-type_carb-bd"/>
</dbReference>
<dbReference type="Proteomes" id="UP000321816">
    <property type="component" value="Chromosome"/>
</dbReference>
<dbReference type="EMBL" id="CP144914">
    <property type="protein sequence ID" value="WWD81121.1"/>
    <property type="molecule type" value="Genomic_DNA"/>
</dbReference>
<dbReference type="InterPro" id="IPR008183">
    <property type="entry name" value="Aldose_1/G6P_1-epimerase"/>
</dbReference>
<dbReference type="PIRSF" id="PIRSF005096">
    <property type="entry name" value="GALM"/>
    <property type="match status" value="1"/>
</dbReference>
<dbReference type="AlphaFoldDB" id="A0A5C7FH19"/>
<dbReference type="OrthoDB" id="9779408at2"/>
<feature type="active site" description="Proton donor" evidence="6">
    <location>
        <position position="170"/>
    </location>
</feature>
<dbReference type="PANTHER" id="PTHR10091">
    <property type="entry name" value="ALDOSE-1-EPIMERASE"/>
    <property type="match status" value="1"/>
</dbReference>
<keyword evidence="4 5" id="KW-0119">Carbohydrate metabolism</keyword>
<dbReference type="InterPro" id="IPR015443">
    <property type="entry name" value="Aldose_1-epimerase"/>
</dbReference>
<evidence type="ECO:0000256" key="8">
    <source>
        <dbReference type="PIRSR" id="PIRSR005096-3"/>
    </source>
</evidence>
<dbReference type="CDD" id="cd09019">
    <property type="entry name" value="galactose_mutarotase_like"/>
    <property type="match status" value="1"/>
</dbReference>
<evidence type="ECO:0000256" key="7">
    <source>
        <dbReference type="PIRSR" id="PIRSR005096-2"/>
    </source>
</evidence>
<evidence type="ECO:0000256" key="5">
    <source>
        <dbReference type="PIRNR" id="PIRNR005096"/>
    </source>
</evidence>
<dbReference type="InterPro" id="IPR011013">
    <property type="entry name" value="Gal_mutarotase_sf_dom"/>
</dbReference>
<dbReference type="GO" id="GO:0005737">
    <property type="term" value="C:cytoplasm"/>
    <property type="evidence" value="ECO:0007669"/>
    <property type="project" value="TreeGrafter"/>
</dbReference>
<accession>A0A5C7FH19</accession>